<proteinExistence type="predicted"/>
<comment type="caution">
    <text evidence="2">The sequence shown here is derived from an EMBL/GenBank/DDBJ whole genome shotgun (WGS) entry which is preliminary data.</text>
</comment>
<dbReference type="Proteomes" id="UP001165653">
    <property type="component" value="Unassembled WGS sequence"/>
</dbReference>
<accession>A0ABT3G064</accession>
<keyword evidence="1" id="KW-0812">Transmembrane</keyword>
<reference evidence="2" key="1">
    <citation type="submission" date="2022-10" db="EMBL/GenBank/DDBJ databases">
        <title>Luteolibacter sp. GHJ8, whole genome shotgun sequencing project.</title>
        <authorList>
            <person name="Zhao G."/>
            <person name="Shen L."/>
        </authorList>
    </citation>
    <scope>NUCLEOTIDE SEQUENCE</scope>
    <source>
        <strain evidence="2">GHJ8</strain>
    </source>
</reference>
<dbReference type="RefSeq" id="WP_264511204.1">
    <property type="nucleotide sequence ID" value="NZ_JAPDDR010000002.1"/>
</dbReference>
<keyword evidence="1" id="KW-0472">Membrane</keyword>
<feature type="transmembrane region" description="Helical" evidence="1">
    <location>
        <begin position="60"/>
        <end position="87"/>
    </location>
</feature>
<feature type="transmembrane region" description="Helical" evidence="1">
    <location>
        <begin position="20"/>
        <end position="40"/>
    </location>
</feature>
<evidence type="ECO:0000256" key="1">
    <source>
        <dbReference type="SAM" id="Phobius"/>
    </source>
</evidence>
<evidence type="ECO:0000313" key="3">
    <source>
        <dbReference type="Proteomes" id="UP001165653"/>
    </source>
</evidence>
<gene>
    <name evidence="2" type="ORF">OJ996_03475</name>
</gene>
<dbReference type="EMBL" id="JAPDDR010000002">
    <property type="protein sequence ID" value="MCW1912620.1"/>
    <property type="molecule type" value="Genomic_DNA"/>
</dbReference>
<keyword evidence="1" id="KW-1133">Transmembrane helix</keyword>
<name>A0ABT3G064_9BACT</name>
<organism evidence="2 3">
    <name type="scientific">Luteolibacter rhizosphaerae</name>
    <dbReference type="NCBI Taxonomy" id="2989719"/>
    <lineage>
        <taxon>Bacteria</taxon>
        <taxon>Pseudomonadati</taxon>
        <taxon>Verrucomicrobiota</taxon>
        <taxon>Verrucomicrobiia</taxon>
        <taxon>Verrucomicrobiales</taxon>
        <taxon>Verrucomicrobiaceae</taxon>
        <taxon>Luteolibacter</taxon>
    </lineage>
</organism>
<keyword evidence="3" id="KW-1185">Reference proteome</keyword>
<evidence type="ECO:0000313" key="2">
    <source>
        <dbReference type="EMBL" id="MCW1912620.1"/>
    </source>
</evidence>
<protein>
    <submittedName>
        <fullName evidence="2">Uncharacterized protein</fullName>
    </submittedName>
</protein>
<sequence>MPQLPSGRLLNETRAVSYTIVFGIWAEVFLYCLLHDQYLIRISPKHFTLYHPPLWGIEDLTLLAAAWAFRASVGPGLGLGLAALFLGRGGSLPRVEPRRMLAIVPWLILVTELCGLAAGAVAWKTGRPVYPEAIYPEMGLPILISQSIQVTCYLAGVVTSVGFLIWLVVWRRAKGRGAARTGA</sequence>
<feature type="transmembrane region" description="Helical" evidence="1">
    <location>
        <begin position="143"/>
        <end position="170"/>
    </location>
</feature>
<feature type="transmembrane region" description="Helical" evidence="1">
    <location>
        <begin position="99"/>
        <end position="123"/>
    </location>
</feature>